<feature type="signal peptide" evidence="1">
    <location>
        <begin position="1"/>
        <end position="19"/>
    </location>
</feature>
<accession>Q4RYI8</accession>
<protein>
    <submittedName>
        <fullName evidence="2">(spotted green pufferfish) hypothetical protein</fullName>
    </submittedName>
</protein>
<organism evidence="2">
    <name type="scientific">Tetraodon nigroviridis</name>
    <name type="common">Spotted green pufferfish</name>
    <name type="synonym">Chelonodon nigroviridis</name>
    <dbReference type="NCBI Taxonomy" id="99883"/>
    <lineage>
        <taxon>Eukaryota</taxon>
        <taxon>Metazoa</taxon>
        <taxon>Chordata</taxon>
        <taxon>Craniata</taxon>
        <taxon>Vertebrata</taxon>
        <taxon>Euteleostomi</taxon>
        <taxon>Actinopterygii</taxon>
        <taxon>Neopterygii</taxon>
        <taxon>Teleostei</taxon>
        <taxon>Neoteleostei</taxon>
        <taxon>Acanthomorphata</taxon>
        <taxon>Eupercaria</taxon>
        <taxon>Tetraodontiformes</taxon>
        <taxon>Tetradontoidea</taxon>
        <taxon>Tetraodontidae</taxon>
        <taxon>Tetraodon</taxon>
    </lineage>
</organism>
<keyword evidence="1" id="KW-0732">Signal</keyword>
<proteinExistence type="predicted"/>
<name>Q4RYI8_TETNG</name>
<dbReference type="OrthoDB" id="4321958at2759"/>
<sequence>MSGQPSLLCLCFCVSVAHAHIWAWMLNMPHRPLKEGARTVRDQPGVASGSHGEA</sequence>
<dbReference type="KEGG" id="tng:GSTEN00026945G001"/>
<dbReference type="AlphaFoldDB" id="Q4RYI8"/>
<gene>
    <name evidence="2" type="ORF">GSTENG00026945001</name>
</gene>
<dbReference type="EMBL" id="CAAE01014976">
    <property type="protein sequence ID" value="CAG06544.1"/>
    <property type="molecule type" value="Genomic_DNA"/>
</dbReference>
<reference evidence="2" key="2">
    <citation type="submission" date="2004-02" db="EMBL/GenBank/DDBJ databases">
        <authorList>
            <consortium name="Genoscope"/>
            <consortium name="Whitehead Institute Centre for Genome Research"/>
        </authorList>
    </citation>
    <scope>NUCLEOTIDE SEQUENCE</scope>
</reference>
<evidence type="ECO:0000256" key="1">
    <source>
        <dbReference type="SAM" id="SignalP"/>
    </source>
</evidence>
<reference evidence="2" key="1">
    <citation type="journal article" date="2004" name="Nature">
        <title>Genome duplication in the teleost fish Tetraodon nigroviridis reveals the early vertebrate proto-karyotype.</title>
        <authorList>
            <person name="Jaillon O."/>
            <person name="Aury J.-M."/>
            <person name="Brunet F."/>
            <person name="Petit J.-L."/>
            <person name="Stange-Thomann N."/>
            <person name="Mauceli E."/>
            <person name="Bouneau L."/>
            <person name="Fischer C."/>
            <person name="Ozouf-Costaz C."/>
            <person name="Bernot A."/>
            <person name="Nicaud S."/>
            <person name="Jaffe D."/>
            <person name="Fisher S."/>
            <person name="Lutfalla G."/>
            <person name="Dossat C."/>
            <person name="Segurens B."/>
            <person name="Dasilva C."/>
            <person name="Salanoubat M."/>
            <person name="Levy M."/>
            <person name="Boudet N."/>
            <person name="Castellano S."/>
            <person name="Anthouard V."/>
            <person name="Jubin C."/>
            <person name="Castelli V."/>
            <person name="Katinka M."/>
            <person name="Vacherie B."/>
            <person name="Biemont C."/>
            <person name="Skalli Z."/>
            <person name="Cattolico L."/>
            <person name="Poulain J."/>
            <person name="De Berardinis V."/>
            <person name="Cruaud C."/>
            <person name="Duprat S."/>
            <person name="Brottier P."/>
            <person name="Coutanceau J.-P."/>
            <person name="Gouzy J."/>
            <person name="Parra G."/>
            <person name="Lardier G."/>
            <person name="Chapple C."/>
            <person name="McKernan K.J."/>
            <person name="McEwan P."/>
            <person name="Bosak S."/>
            <person name="Kellis M."/>
            <person name="Volff J.-N."/>
            <person name="Guigo R."/>
            <person name="Zody M.C."/>
            <person name="Mesirov J."/>
            <person name="Lindblad-Toh K."/>
            <person name="Birren B."/>
            <person name="Nusbaum C."/>
            <person name="Kahn D."/>
            <person name="Robinson-Rechavi M."/>
            <person name="Laudet V."/>
            <person name="Schachter V."/>
            <person name="Quetier F."/>
            <person name="Saurin W."/>
            <person name="Scarpelli C."/>
            <person name="Wincker P."/>
            <person name="Lander E.S."/>
            <person name="Weissenbach J."/>
            <person name="Roest Crollius H."/>
        </authorList>
    </citation>
    <scope>NUCLEOTIDE SEQUENCE [LARGE SCALE GENOMIC DNA]</scope>
</reference>
<comment type="caution">
    <text evidence="2">The sequence shown here is derived from an EMBL/GenBank/DDBJ whole genome shotgun (WGS) entry which is preliminary data.</text>
</comment>
<evidence type="ECO:0000313" key="2">
    <source>
        <dbReference type="EMBL" id="CAG06544.1"/>
    </source>
</evidence>
<feature type="chain" id="PRO_5004243196" evidence="1">
    <location>
        <begin position="20"/>
        <end position="54"/>
    </location>
</feature>